<reference evidence="3 4" key="1">
    <citation type="submission" date="2019-03" db="EMBL/GenBank/DDBJ databases">
        <title>Genomics of glacier-inhabiting Cryobacterium strains.</title>
        <authorList>
            <person name="Liu Q."/>
            <person name="Xin Y.-H."/>
        </authorList>
    </citation>
    <scope>NUCLEOTIDE SEQUENCE [LARGE SCALE GENOMIC DNA]</scope>
    <source>
        <strain evidence="3 4">HLT2-23</strain>
    </source>
</reference>
<gene>
    <name evidence="3" type="ORF">E3O06_03765</name>
</gene>
<evidence type="ECO:0000256" key="1">
    <source>
        <dbReference type="SAM" id="MobiDB-lite"/>
    </source>
</evidence>
<dbReference type="EMBL" id="SOEY01000006">
    <property type="protein sequence ID" value="TFB76472.1"/>
    <property type="molecule type" value="Genomic_DNA"/>
</dbReference>
<sequence length="216" mass="22630">MSDSLPSHEPASEDRVVGEPAPRRRKPKTIGGGLLLALLLSSTLFAGAAGLFYFWSVNQLSLAEHQHSVAVEAMDARVSEEKRTAAIEKKRKADAAAATAAAAAAAARKEAEKAARDKSYTDVGWSVTIADGIYYAPVQGEYYCTDAPMCAIFSILTDQPCMAGVFVAVSMLRGDVSYEGVSGVSAGLPAGGQAQMELSASSDGDTYQITDVRCVG</sequence>
<feature type="transmembrane region" description="Helical" evidence="2">
    <location>
        <begin position="33"/>
        <end position="55"/>
    </location>
</feature>
<evidence type="ECO:0000313" key="4">
    <source>
        <dbReference type="Proteomes" id="UP000298173"/>
    </source>
</evidence>
<dbReference type="RefSeq" id="WP_134501630.1">
    <property type="nucleotide sequence ID" value="NZ_SOEY01000006.1"/>
</dbReference>
<keyword evidence="4" id="KW-1185">Reference proteome</keyword>
<keyword evidence="2" id="KW-0812">Transmembrane</keyword>
<protein>
    <submittedName>
        <fullName evidence="3">Uncharacterized protein</fullName>
    </submittedName>
</protein>
<dbReference type="OrthoDB" id="10008934at2"/>
<dbReference type="AlphaFoldDB" id="A0A4R8V5V5"/>
<organism evidence="3 4">
    <name type="scientific">Cryobacterium glaciale</name>
    <dbReference type="NCBI Taxonomy" id="1259145"/>
    <lineage>
        <taxon>Bacteria</taxon>
        <taxon>Bacillati</taxon>
        <taxon>Actinomycetota</taxon>
        <taxon>Actinomycetes</taxon>
        <taxon>Micrococcales</taxon>
        <taxon>Microbacteriaceae</taxon>
        <taxon>Cryobacterium</taxon>
    </lineage>
</organism>
<keyword evidence="2" id="KW-0472">Membrane</keyword>
<keyword evidence="2" id="KW-1133">Transmembrane helix</keyword>
<dbReference type="Proteomes" id="UP000298173">
    <property type="component" value="Unassembled WGS sequence"/>
</dbReference>
<evidence type="ECO:0000256" key="2">
    <source>
        <dbReference type="SAM" id="Phobius"/>
    </source>
</evidence>
<name>A0A4R8V5V5_9MICO</name>
<comment type="caution">
    <text evidence="3">The sequence shown here is derived from an EMBL/GenBank/DDBJ whole genome shotgun (WGS) entry which is preliminary data.</text>
</comment>
<feature type="region of interest" description="Disordered" evidence="1">
    <location>
        <begin position="1"/>
        <end position="25"/>
    </location>
</feature>
<proteinExistence type="predicted"/>
<accession>A0A4R8V5V5</accession>
<evidence type="ECO:0000313" key="3">
    <source>
        <dbReference type="EMBL" id="TFB76472.1"/>
    </source>
</evidence>